<evidence type="ECO:0000313" key="2">
    <source>
        <dbReference type="Proteomes" id="UP000239589"/>
    </source>
</evidence>
<proteinExistence type="predicted"/>
<dbReference type="OrthoDB" id="458681at2"/>
<dbReference type="EMBL" id="PGEM01000053">
    <property type="protein sequence ID" value="PPJ63809.1"/>
    <property type="molecule type" value="Genomic_DNA"/>
</dbReference>
<dbReference type="Proteomes" id="UP000239589">
    <property type="component" value="Unassembled WGS sequence"/>
</dbReference>
<gene>
    <name evidence="1" type="ORF">CUN59_08380</name>
</gene>
<comment type="caution">
    <text evidence="1">The sequence shown here is derived from an EMBL/GenBank/DDBJ whole genome shotgun (WGS) entry which is preliminary data.</text>
</comment>
<organism evidence="1 2">
    <name type="scientific">Cuspidothrix issatschenkoi CHARLIE-1</name>
    <dbReference type="NCBI Taxonomy" id="2052836"/>
    <lineage>
        <taxon>Bacteria</taxon>
        <taxon>Bacillati</taxon>
        <taxon>Cyanobacteriota</taxon>
        <taxon>Cyanophyceae</taxon>
        <taxon>Nostocales</taxon>
        <taxon>Aphanizomenonaceae</taxon>
        <taxon>Cuspidothrix</taxon>
    </lineage>
</organism>
<keyword evidence="2" id="KW-1185">Reference proteome</keyword>
<name>A0A2S6CVQ7_9CYAN</name>
<evidence type="ECO:0000313" key="1">
    <source>
        <dbReference type="EMBL" id="PPJ63809.1"/>
    </source>
</evidence>
<dbReference type="AlphaFoldDB" id="A0A2S6CVQ7"/>
<protein>
    <submittedName>
        <fullName evidence="1">Uncharacterized protein</fullName>
    </submittedName>
</protein>
<accession>A0A2S6CVQ7</accession>
<sequence length="268" mass="31618">MNLSQGIWKKAMSKIIYDVIQRFEVENGVPRLVSTNIQVIEGGEDLLSLAISMLGKMGFYEKFEEKRTSQYIGYRLKNPGKGAKRYQLVLSQRQDSLYISIPKYILKSELLNLVYIVEDEQMIQDDLGNELYNYHPNVYLDRYWILPSKKDIFLEVMQYYYPNILNSEVRGNFCLNPNVNFMWIDDVGGLSHPTQPEGFDIEKLEEFSHYIDLYQQHKLFPVELNSQLSYLILYEDKLFPYMSQVCITSSEFLEEFITHFAKILMEKN</sequence>
<reference evidence="1 2" key="1">
    <citation type="submission" date="2018-02" db="EMBL/GenBank/DDBJ databases">
        <title>Discovery of a pederin family compound in a non-symbiotic bloom-forming cyanobacterium.</title>
        <authorList>
            <person name="Kust A."/>
            <person name="Mares J."/>
            <person name="Jokela J."/>
            <person name="Urajova P."/>
            <person name="Hajek J."/>
            <person name="Saurav K."/>
            <person name="Voracova K."/>
            <person name="Fewer D.P."/>
            <person name="Haapaniemi E."/>
            <person name="Permi P."/>
            <person name="Rehakova K."/>
            <person name="Sivonen K."/>
            <person name="Hrouzek P."/>
        </authorList>
    </citation>
    <scope>NUCLEOTIDE SEQUENCE [LARGE SCALE GENOMIC DNA]</scope>
    <source>
        <strain evidence="1 2">CHARLIE-1</strain>
    </source>
</reference>